<sequence>MPPPTEYSTSSESRYKEKSSPSEVHSGYSVDHENRHDDRRVFERERSNTSDGQSAQDSRDLHRLSVSSLLSGPPGIPQLSDRSNDRIYHPTSDVQDWLPQYQDQYQDTTTWGIDRGFKDLDIPRNDDHNAISGASPVALRDHLELVYDRGTPAEFGFGMETYNTAFDSGNYYDKPVPINIPRALDPLPTKLLENPMNLLHHFLNHTAGCLIPHNCSSNPFKSILPQMAVRDDNLLNLLLAYSASHRARLLRQPEPATRIAIYMRDTFPNLRRALDDPSEVISNSTLATAIMLASLEIISPTAFGIEVPWQSHLGIAREIIAVRGGPQNMRSVALNNKVVNFLWSWFAYLDVLGSLSGGKGNASWIFDYECREENEYAIDCILGFTSRCVRLLAKIAELSRACDSERIGPDLEERPDWKPSENTLASAQKLEAELVESRVHPIQPCTHMQSTGEAAYQWDTIEMAATNEAFHWAGLVHLHRRILGKPSTHDDVQQAVREICGALYKVRRGSSADVCLLFPMFTAGCETQDEKQRADILERMMRVETFGMTQVHKARTLMERVWDTGKPWETLVAGEFFG</sequence>
<dbReference type="InParanoid" id="A0A194XR30"/>
<evidence type="ECO:0000313" key="4">
    <source>
        <dbReference type="EMBL" id="KUJ22643.1"/>
    </source>
</evidence>
<dbReference type="Pfam" id="PF11951">
    <property type="entry name" value="Fungal_trans_2"/>
    <property type="match status" value="1"/>
</dbReference>
<feature type="region of interest" description="Disordered" evidence="3">
    <location>
        <begin position="1"/>
        <end position="90"/>
    </location>
</feature>
<dbReference type="PANTHER" id="PTHR37534:SF43">
    <property type="entry name" value="FINGER DOMAIN PROTEIN, PUTATIVE (AFU_ORTHOLOGUE AFUA_1G01850)-RELATED"/>
    <property type="match status" value="1"/>
</dbReference>
<feature type="compositionally biased region" description="Basic and acidic residues" evidence="3">
    <location>
        <begin position="30"/>
        <end position="48"/>
    </location>
</feature>
<dbReference type="RefSeq" id="XP_018076998.1">
    <property type="nucleotide sequence ID" value="XM_018208758.1"/>
</dbReference>
<comment type="subcellular location">
    <subcellularLocation>
        <location evidence="1">Nucleus</location>
    </subcellularLocation>
</comment>
<dbReference type="AlphaFoldDB" id="A0A194XR30"/>
<dbReference type="GO" id="GO:0000976">
    <property type="term" value="F:transcription cis-regulatory region binding"/>
    <property type="evidence" value="ECO:0007669"/>
    <property type="project" value="TreeGrafter"/>
</dbReference>
<dbReference type="GO" id="GO:0003700">
    <property type="term" value="F:DNA-binding transcription factor activity"/>
    <property type="evidence" value="ECO:0007669"/>
    <property type="project" value="TreeGrafter"/>
</dbReference>
<evidence type="ECO:0000256" key="3">
    <source>
        <dbReference type="SAM" id="MobiDB-lite"/>
    </source>
</evidence>
<keyword evidence="5" id="KW-1185">Reference proteome</keyword>
<dbReference type="EMBL" id="KQ947406">
    <property type="protein sequence ID" value="KUJ22643.1"/>
    <property type="molecule type" value="Genomic_DNA"/>
</dbReference>
<protein>
    <submittedName>
        <fullName evidence="4">Uncharacterized protein</fullName>
    </submittedName>
</protein>
<reference evidence="4 5" key="1">
    <citation type="submission" date="2015-10" db="EMBL/GenBank/DDBJ databases">
        <title>Full genome of DAOMC 229536 Phialocephala scopiformis, a fungal endophyte of spruce producing the potent anti-insectan compound rugulosin.</title>
        <authorList>
            <consortium name="DOE Joint Genome Institute"/>
            <person name="Walker A.K."/>
            <person name="Frasz S.L."/>
            <person name="Seifert K.A."/>
            <person name="Miller J.D."/>
            <person name="Mondo S.J."/>
            <person name="Labutti K."/>
            <person name="Lipzen A."/>
            <person name="Dockter R."/>
            <person name="Kennedy M."/>
            <person name="Grigoriev I.V."/>
            <person name="Spatafora J.W."/>
        </authorList>
    </citation>
    <scope>NUCLEOTIDE SEQUENCE [LARGE SCALE GENOMIC DNA]</scope>
    <source>
        <strain evidence="4 5">CBS 120377</strain>
    </source>
</reference>
<feature type="compositionally biased region" description="Low complexity" evidence="3">
    <location>
        <begin position="1"/>
        <end position="12"/>
    </location>
</feature>
<name>A0A194XR30_MOLSC</name>
<dbReference type="Proteomes" id="UP000070700">
    <property type="component" value="Unassembled WGS sequence"/>
</dbReference>
<evidence type="ECO:0000256" key="1">
    <source>
        <dbReference type="ARBA" id="ARBA00004123"/>
    </source>
</evidence>
<feature type="compositionally biased region" description="Low complexity" evidence="3">
    <location>
        <begin position="64"/>
        <end position="80"/>
    </location>
</feature>
<dbReference type="OrthoDB" id="5229455at2759"/>
<evidence type="ECO:0000256" key="2">
    <source>
        <dbReference type="ARBA" id="ARBA00023242"/>
    </source>
</evidence>
<gene>
    <name evidence="4" type="ORF">LY89DRAFT_574779</name>
</gene>
<dbReference type="GO" id="GO:0045944">
    <property type="term" value="P:positive regulation of transcription by RNA polymerase II"/>
    <property type="evidence" value="ECO:0007669"/>
    <property type="project" value="TreeGrafter"/>
</dbReference>
<dbReference type="GO" id="GO:0005634">
    <property type="term" value="C:nucleus"/>
    <property type="evidence" value="ECO:0007669"/>
    <property type="project" value="UniProtKB-SubCell"/>
</dbReference>
<dbReference type="PANTHER" id="PTHR37534">
    <property type="entry name" value="TRANSCRIPTIONAL ACTIVATOR PROTEIN UGA3"/>
    <property type="match status" value="1"/>
</dbReference>
<organism evidence="4 5">
    <name type="scientific">Mollisia scopiformis</name>
    <name type="common">Conifer needle endophyte fungus</name>
    <name type="synonym">Phialocephala scopiformis</name>
    <dbReference type="NCBI Taxonomy" id="149040"/>
    <lineage>
        <taxon>Eukaryota</taxon>
        <taxon>Fungi</taxon>
        <taxon>Dikarya</taxon>
        <taxon>Ascomycota</taxon>
        <taxon>Pezizomycotina</taxon>
        <taxon>Leotiomycetes</taxon>
        <taxon>Helotiales</taxon>
        <taxon>Mollisiaceae</taxon>
        <taxon>Mollisia</taxon>
    </lineage>
</organism>
<dbReference type="InterPro" id="IPR021858">
    <property type="entry name" value="Fun_TF"/>
</dbReference>
<dbReference type="GeneID" id="28818484"/>
<dbReference type="KEGG" id="psco:LY89DRAFT_574779"/>
<proteinExistence type="predicted"/>
<accession>A0A194XR30</accession>
<evidence type="ECO:0000313" key="5">
    <source>
        <dbReference type="Proteomes" id="UP000070700"/>
    </source>
</evidence>
<keyword evidence="2" id="KW-0539">Nucleus</keyword>